<evidence type="ECO:0000256" key="6">
    <source>
        <dbReference type="ARBA" id="ARBA00023015"/>
    </source>
</evidence>
<evidence type="ECO:0000256" key="7">
    <source>
        <dbReference type="ARBA" id="ARBA00023163"/>
    </source>
</evidence>
<evidence type="ECO:0000256" key="1">
    <source>
        <dbReference type="ARBA" id="ARBA00004123"/>
    </source>
</evidence>
<feature type="compositionally biased region" description="Low complexity" evidence="9">
    <location>
        <begin position="236"/>
        <end position="249"/>
    </location>
</feature>
<reference evidence="10 11" key="1">
    <citation type="journal article" date="2011" name="Proc. Natl. Acad. Sci. U.S.A.">
        <title>Evolutionary erosion of yeast sex chromosomes by mating-type switching accidents.</title>
        <authorList>
            <person name="Gordon J.L."/>
            <person name="Armisen D."/>
            <person name="Proux-Wera E."/>
            <person name="Oheigeartaigh S.S."/>
            <person name="Byrne K.P."/>
            <person name="Wolfe K.H."/>
        </authorList>
    </citation>
    <scope>NUCLEOTIDE SEQUENCE [LARGE SCALE GENOMIC DNA]</scope>
    <source>
        <strain evidence="11">ATCC 34711 / CBS 6284 / DSM 70876 / NBRC 10599 / NRRL Y-10934 / UCD 77-7</strain>
    </source>
</reference>
<dbReference type="GeneID" id="14493510"/>
<keyword evidence="8" id="KW-0539">Nucleus</keyword>
<comment type="similarity">
    <text evidence="3">Belongs to the WHI5/NRM1 family.</text>
</comment>
<dbReference type="EMBL" id="HE806316">
    <property type="protein sequence ID" value="CCH58702.1"/>
    <property type="molecule type" value="Genomic_DNA"/>
</dbReference>
<gene>
    <name evidence="10" type="primary">TBLA0A09140</name>
    <name evidence="10" type="ORF">TBLA_0A09140</name>
</gene>
<evidence type="ECO:0000256" key="5">
    <source>
        <dbReference type="ARBA" id="ARBA00022491"/>
    </source>
</evidence>
<evidence type="ECO:0000313" key="10">
    <source>
        <dbReference type="EMBL" id="CCH58702.1"/>
    </source>
</evidence>
<dbReference type="Proteomes" id="UP000002866">
    <property type="component" value="Chromosome 1"/>
</dbReference>
<comment type="subcellular location">
    <subcellularLocation>
        <location evidence="2">Cytoplasm</location>
    </subcellularLocation>
    <subcellularLocation>
        <location evidence="1">Nucleus</location>
    </subcellularLocation>
</comment>
<evidence type="ECO:0000256" key="2">
    <source>
        <dbReference type="ARBA" id="ARBA00004496"/>
    </source>
</evidence>
<dbReference type="GO" id="GO:0005737">
    <property type="term" value="C:cytoplasm"/>
    <property type="evidence" value="ECO:0007669"/>
    <property type="project" value="UniProtKB-SubCell"/>
</dbReference>
<feature type="compositionally biased region" description="Low complexity" evidence="9">
    <location>
        <begin position="133"/>
        <end position="143"/>
    </location>
</feature>
<keyword evidence="5" id="KW-0678">Repressor</keyword>
<proteinExistence type="inferred from homology"/>
<organism evidence="10 11">
    <name type="scientific">Henningerozyma blattae (strain ATCC 34711 / CBS 6284 / DSM 70876 / NBRC 10599 / NRRL Y-10934 / UCD 77-7)</name>
    <name type="common">Yeast</name>
    <name type="synonym">Tetrapisispora blattae</name>
    <dbReference type="NCBI Taxonomy" id="1071380"/>
    <lineage>
        <taxon>Eukaryota</taxon>
        <taxon>Fungi</taxon>
        <taxon>Dikarya</taxon>
        <taxon>Ascomycota</taxon>
        <taxon>Saccharomycotina</taxon>
        <taxon>Saccharomycetes</taxon>
        <taxon>Saccharomycetales</taxon>
        <taxon>Saccharomycetaceae</taxon>
        <taxon>Henningerozyma</taxon>
    </lineage>
</organism>
<dbReference type="AlphaFoldDB" id="I2GX50"/>
<feature type="compositionally biased region" description="Low complexity" evidence="9">
    <location>
        <begin position="68"/>
        <end position="83"/>
    </location>
</feature>
<protein>
    <submittedName>
        <fullName evidence="10">Uncharacterized protein</fullName>
    </submittedName>
</protein>
<evidence type="ECO:0000256" key="9">
    <source>
        <dbReference type="SAM" id="MobiDB-lite"/>
    </source>
</evidence>
<name>I2GX50_HENB6</name>
<feature type="compositionally biased region" description="Low complexity" evidence="9">
    <location>
        <begin position="37"/>
        <end position="50"/>
    </location>
</feature>
<feature type="compositionally biased region" description="Basic and acidic residues" evidence="9">
    <location>
        <begin position="27"/>
        <end position="36"/>
    </location>
</feature>
<keyword evidence="6" id="KW-0805">Transcription regulation</keyword>
<dbReference type="HOGENOM" id="CLU_491900_0_0_1"/>
<dbReference type="OrthoDB" id="2359117at2759"/>
<evidence type="ECO:0000256" key="8">
    <source>
        <dbReference type="ARBA" id="ARBA00023242"/>
    </source>
</evidence>
<keyword evidence="4" id="KW-0963">Cytoplasm</keyword>
<dbReference type="InParanoid" id="I2GX50"/>
<evidence type="ECO:0000313" key="11">
    <source>
        <dbReference type="Proteomes" id="UP000002866"/>
    </source>
</evidence>
<feature type="region of interest" description="Disordered" evidence="9">
    <location>
        <begin position="1"/>
        <end position="143"/>
    </location>
</feature>
<dbReference type="KEGG" id="tbl:TBLA_0A09140"/>
<dbReference type="RefSeq" id="XP_004178221.1">
    <property type="nucleotide sequence ID" value="XM_004178173.1"/>
</dbReference>
<dbReference type="STRING" id="1071380.I2GX50"/>
<feature type="compositionally biased region" description="Low complexity" evidence="9">
    <location>
        <begin position="525"/>
        <end position="539"/>
    </location>
</feature>
<feature type="region of interest" description="Disordered" evidence="9">
    <location>
        <begin position="260"/>
        <end position="279"/>
    </location>
</feature>
<keyword evidence="7" id="KW-0804">Transcription</keyword>
<keyword evidence="11" id="KW-1185">Reference proteome</keyword>
<feature type="compositionally biased region" description="Polar residues" evidence="9">
    <location>
        <begin position="8"/>
        <end position="26"/>
    </location>
</feature>
<sequence length="554" mass="60977">MNDVMIKPTSTPSNPVTMDGQLSMNDKLSDKEDSFDKLSSTTTKSSTDLDISPDIKVLSTHADSHLNTTSTPTSIPLSPTSKPTHFKLNSPTTPKGRRNSDFLFSPGSNILLKSPRSNDADMPSNQQHHQHQHQYQQHLHPQQQPIDGISKSLKTRLNYAMLKVQNGWADKTLPELTEIDELLKTQQQSINVAGSTSNHTSKLSPPNSQSNVSTSPSSKINTSSLSPLSQKSNVWTSPSSKANNSSTSPSNTLIFKSSFQFNNTQSSPKQKRKPYQDHIRSSSIQSLTNNIDHNFRKISSTIPSNQPALIKPQYLVTEYTDNEIEESSAHEAFIKAMSNSPMNNNSFTRSRNNSISAGYNMNGLMEQHIPMTPLTRSRKNSFQPLNDPANEFEAIETLMSLASPKRSNSIVSTSRTPKRYINNLNNTSVFLPPLTSPQVLNTKLRTPKSSLISPHKTNFPGGISKKQRSLSMSNPTPCHSAGSAGTPTFKLVSDSSKFNKSRRFSAAPAINNALNKIPTIQNKNINTNANTNANDNVNTNDDDDEATDEDISLN</sequence>
<feature type="compositionally biased region" description="Polar residues" evidence="9">
    <location>
        <begin position="190"/>
        <end position="203"/>
    </location>
</feature>
<feature type="region of interest" description="Disordered" evidence="9">
    <location>
        <begin position="449"/>
        <end position="487"/>
    </location>
</feature>
<dbReference type="Pfam" id="PF08528">
    <property type="entry name" value="Whi5"/>
    <property type="match status" value="1"/>
</dbReference>
<dbReference type="GO" id="GO:0005634">
    <property type="term" value="C:nucleus"/>
    <property type="evidence" value="ECO:0007669"/>
    <property type="project" value="UniProtKB-SubCell"/>
</dbReference>
<feature type="region of interest" description="Disordered" evidence="9">
    <location>
        <begin position="525"/>
        <end position="554"/>
    </location>
</feature>
<accession>I2GX50</accession>
<feature type="compositionally biased region" description="Low complexity" evidence="9">
    <location>
        <begin position="204"/>
        <end position="229"/>
    </location>
</feature>
<evidence type="ECO:0000256" key="3">
    <source>
        <dbReference type="ARBA" id="ARBA00006922"/>
    </source>
</evidence>
<feature type="compositionally biased region" description="Acidic residues" evidence="9">
    <location>
        <begin position="540"/>
        <end position="554"/>
    </location>
</feature>
<dbReference type="InterPro" id="IPR013734">
    <property type="entry name" value="TF_Nrm1/Whi5"/>
</dbReference>
<evidence type="ECO:0000256" key="4">
    <source>
        <dbReference type="ARBA" id="ARBA00022490"/>
    </source>
</evidence>
<feature type="region of interest" description="Disordered" evidence="9">
    <location>
        <begin position="190"/>
        <end position="249"/>
    </location>
</feature>